<evidence type="ECO:0000256" key="15">
    <source>
        <dbReference type="SAM" id="MobiDB-lite"/>
    </source>
</evidence>
<sequence length="411" mass="44372">MPAFDYDALDERGRTRNGRLDAASPADARAVLQRRRLVPVRLEPVGSQPARGGNDPAPDTRRAGVFDRFTTKDVALVTRQLATLVSAAPLEEALRTIGAQAEKRAVRRVLMSTHALVLEGFRLSDAMARQGKAFPPLYRAMVAAGEGSGALPDILERLADLLEREQQVRGKLVTALVYPAALALTAVAVVIALMAFVVPKVVEQFDSMGRELPMLTRIVIGISDLMANWGVVALVLLGLGGVAFTRMLRRPAFRLRFDALVLKTPLLGRLVRDVHAARMARTLSIMLASGLPMMEGLVITARTVHNRVLRAATDTMVASIREGGSLSSAMRRAAVFPPTLLYMTGSGENSGRLAPMLERAADYLEREFNTFTSVAMSLLEPVIIVVLGGVVAVIVLAILLPILQFNSLVLG</sequence>
<feature type="transmembrane region" description="Helical" evidence="16">
    <location>
        <begin position="382"/>
        <end position="403"/>
    </location>
</feature>
<dbReference type="PRINTS" id="PR00812">
    <property type="entry name" value="BCTERIALGSPF"/>
</dbReference>
<dbReference type="PANTHER" id="PTHR30012:SF0">
    <property type="entry name" value="TYPE II SECRETION SYSTEM PROTEIN F-RELATED"/>
    <property type="match status" value="1"/>
</dbReference>
<feature type="transmembrane region" description="Helical" evidence="16">
    <location>
        <begin position="172"/>
        <end position="198"/>
    </location>
</feature>
<evidence type="ECO:0000256" key="6">
    <source>
        <dbReference type="ARBA" id="ARBA00022519"/>
    </source>
</evidence>
<evidence type="ECO:0000256" key="8">
    <source>
        <dbReference type="ARBA" id="ARBA00022723"/>
    </source>
</evidence>
<keyword evidence="19" id="KW-1185">Reference proteome</keyword>
<comment type="similarity">
    <text evidence="3 14">Belongs to the GSP F family.</text>
</comment>
<dbReference type="PROSITE" id="PS00874">
    <property type="entry name" value="T2SP_F"/>
    <property type="match status" value="1"/>
</dbReference>
<reference evidence="18 19" key="1">
    <citation type="journal article" date="2016" name="Int. J. Syst. Evol. Microbiol.">
        <title>Lysobacter erysipheiresistens sp. nov., an antagonist of powdery mildew, isolated from tobacco-cultivated soil.</title>
        <authorList>
            <person name="Xie B."/>
            <person name="Li T."/>
            <person name="Lin X."/>
            <person name="Wang C.J."/>
            <person name="Chen Y.J."/>
            <person name="Liu W.J."/>
            <person name="Zhao Z.W."/>
        </authorList>
    </citation>
    <scope>NUCLEOTIDE SEQUENCE [LARGE SCALE GENOMIC DNA]</scope>
    <source>
        <strain evidence="18 19">RS-LYSO-3</strain>
    </source>
</reference>
<feature type="domain" description="Type II secretion system protein GspF" evidence="17">
    <location>
        <begin position="78"/>
        <end position="199"/>
    </location>
</feature>
<evidence type="ECO:0000256" key="16">
    <source>
        <dbReference type="SAM" id="Phobius"/>
    </source>
</evidence>
<dbReference type="InterPro" id="IPR003004">
    <property type="entry name" value="GspF/PilC"/>
</dbReference>
<evidence type="ECO:0000256" key="13">
    <source>
        <dbReference type="ARBA" id="ARBA00030750"/>
    </source>
</evidence>
<gene>
    <name evidence="18" type="primary">gspF</name>
    <name evidence="18" type="ORF">SNE34_01695</name>
</gene>
<evidence type="ECO:0000256" key="5">
    <source>
        <dbReference type="ARBA" id="ARBA00022475"/>
    </source>
</evidence>
<name>A0ABU7YUY1_9GAMM</name>
<dbReference type="RefSeq" id="WP_332614116.1">
    <property type="nucleotide sequence ID" value="NZ_JAXGFP010000001.1"/>
</dbReference>
<evidence type="ECO:0000256" key="7">
    <source>
        <dbReference type="ARBA" id="ARBA00022692"/>
    </source>
</evidence>
<evidence type="ECO:0000256" key="14">
    <source>
        <dbReference type="RuleBase" id="RU003923"/>
    </source>
</evidence>
<comment type="subcellular location">
    <subcellularLocation>
        <location evidence="2 14">Cell inner membrane</location>
        <topology evidence="2 14">Multi-pass membrane protein</topology>
    </subcellularLocation>
</comment>
<evidence type="ECO:0000256" key="2">
    <source>
        <dbReference type="ARBA" id="ARBA00004429"/>
    </source>
</evidence>
<dbReference type="InterPro" id="IPR018076">
    <property type="entry name" value="T2SS_GspF_dom"/>
</dbReference>
<keyword evidence="10" id="KW-0653">Protein transport</keyword>
<dbReference type="PANTHER" id="PTHR30012">
    <property type="entry name" value="GENERAL SECRETION PATHWAY PROTEIN"/>
    <property type="match status" value="1"/>
</dbReference>
<dbReference type="Proteomes" id="UP001355056">
    <property type="component" value="Unassembled WGS sequence"/>
</dbReference>
<evidence type="ECO:0000256" key="4">
    <source>
        <dbReference type="ARBA" id="ARBA00022448"/>
    </source>
</evidence>
<keyword evidence="12 16" id="KW-0472">Membrane</keyword>
<feature type="transmembrane region" description="Helical" evidence="16">
    <location>
        <begin position="218"/>
        <end position="244"/>
    </location>
</feature>
<dbReference type="InterPro" id="IPR011850">
    <property type="entry name" value="T2SS_GspF"/>
</dbReference>
<keyword evidence="6" id="KW-0997">Cell inner membrane</keyword>
<evidence type="ECO:0000256" key="10">
    <source>
        <dbReference type="ARBA" id="ARBA00022927"/>
    </source>
</evidence>
<keyword evidence="5" id="KW-1003">Cell membrane</keyword>
<keyword evidence="11 16" id="KW-1133">Transmembrane helix</keyword>
<accession>A0ABU7YUY1</accession>
<keyword evidence="9" id="KW-0106">Calcium</keyword>
<evidence type="ECO:0000256" key="3">
    <source>
        <dbReference type="ARBA" id="ARBA00005745"/>
    </source>
</evidence>
<organism evidence="18 19">
    <name type="scientific">Novilysobacter erysipheiresistens</name>
    <dbReference type="NCBI Taxonomy" id="1749332"/>
    <lineage>
        <taxon>Bacteria</taxon>
        <taxon>Pseudomonadati</taxon>
        <taxon>Pseudomonadota</taxon>
        <taxon>Gammaproteobacteria</taxon>
        <taxon>Lysobacterales</taxon>
        <taxon>Lysobacteraceae</taxon>
        <taxon>Novilysobacter</taxon>
    </lineage>
</organism>
<dbReference type="Gene3D" id="1.20.81.30">
    <property type="entry name" value="Type II secretion system (T2SS), domain F"/>
    <property type="match status" value="2"/>
</dbReference>
<dbReference type="Pfam" id="PF00482">
    <property type="entry name" value="T2SSF"/>
    <property type="match status" value="2"/>
</dbReference>
<dbReference type="NCBIfam" id="TIGR02120">
    <property type="entry name" value="GspF"/>
    <property type="match status" value="1"/>
</dbReference>
<keyword evidence="7 14" id="KW-0812">Transmembrane</keyword>
<evidence type="ECO:0000313" key="18">
    <source>
        <dbReference type="EMBL" id="MEG3182729.1"/>
    </source>
</evidence>
<comment type="caution">
    <text evidence="18">The sequence shown here is derived from an EMBL/GenBank/DDBJ whole genome shotgun (WGS) entry which is preliminary data.</text>
</comment>
<proteinExistence type="inferred from homology"/>
<keyword evidence="4 14" id="KW-0813">Transport</keyword>
<evidence type="ECO:0000256" key="1">
    <source>
        <dbReference type="ARBA" id="ARBA00002684"/>
    </source>
</evidence>
<evidence type="ECO:0000313" key="19">
    <source>
        <dbReference type="Proteomes" id="UP001355056"/>
    </source>
</evidence>
<evidence type="ECO:0000256" key="9">
    <source>
        <dbReference type="ARBA" id="ARBA00022837"/>
    </source>
</evidence>
<evidence type="ECO:0000256" key="12">
    <source>
        <dbReference type="ARBA" id="ARBA00023136"/>
    </source>
</evidence>
<evidence type="ECO:0000259" key="17">
    <source>
        <dbReference type="Pfam" id="PF00482"/>
    </source>
</evidence>
<keyword evidence="8" id="KW-0479">Metal-binding</keyword>
<feature type="region of interest" description="Disordered" evidence="15">
    <location>
        <begin position="43"/>
        <end position="63"/>
    </location>
</feature>
<comment type="function">
    <text evidence="1">Component of the type II secretion system inner membrane complex required for the energy-dependent secretion of extracellular factors such as proteases and toxins from the periplasm.</text>
</comment>
<dbReference type="InterPro" id="IPR001992">
    <property type="entry name" value="T2SS_GspF/T4SS_PilC_CS"/>
</dbReference>
<dbReference type="EMBL" id="JAXGFP010000001">
    <property type="protein sequence ID" value="MEG3182729.1"/>
    <property type="molecule type" value="Genomic_DNA"/>
</dbReference>
<feature type="domain" description="Type II secretion system protein GspF" evidence="17">
    <location>
        <begin position="280"/>
        <end position="401"/>
    </location>
</feature>
<evidence type="ECO:0000256" key="11">
    <source>
        <dbReference type="ARBA" id="ARBA00022989"/>
    </source>
</evidence>
<protein>
    <recommendedName>
        <fullName evidence="13">General secretion pathway protein F</fullName>
    </recommendedName>
</protein>
<dbReference type="InterPro" id="IPR042094">
    <property type="entry name" value="T2SS_GspF_sf"/>
</dbReference>